<dbReference type="PANTHER" id="PTHR33362:SF3">
    <property type="entry name" value="SIALIC ACID TRAP TRANSPORTER PERMEASE PROTEIN SIAT"/>
    <property type="match status" value="1"/>
</dbReference>
<name>A0A2K9LJ78_9GAMM</name>
<feature type="transmembrane region" description="Helical" evidence="8">
    <location>
        <begin position="334"/>
        <end position="365"/>
    </location>
</feature>
<proteinExistence type="predicted"/>
<evidence type="ECO:0000256" key="1">
    <source>
        <dbReference type="ARBA" id="ARBA00004429"/>
    </source>
</evidence>
<feature type="transmembrane region" description="Helical" evidence="8">
    <location>
        <begin position="483"/>
        <end position="500"/>
    </location>
</feature>
<evidence type="ECO:0000256" key="6">
    <source>
        <dbReference type="ARBA" id="ARBA00023136"/>
    </source>
</evidence>
<feature type="transmembrane region" description="Helical" evidence="8">
    <location>
        <begin position="573"/>
        <end position="598"/>
    </location>
</feature>
<protein>
    <recommendedName>
        <fullName evidence="9">TRAP C4-dicarboxylate transport system permease DctM subunit domain-containing protein</fullName>
    </recommendedName>
</protein>
<feature type="transmembrane region" description="Helical" evidence="8">
    <location>
        <begin position="286"/>
        <end position="307"/>
    </location>
</feature>
<evidence type="ECO:0000256" key="7">
    <source>
        <dbReference type="RuleBase" id="RU369079"/>
    </source>
</evidence>
<reference evidence="11" key="1">
    <citation type="submission" date="2017-08" db="EMBL/GenBank/DDBJ databases">
        <title>Direct submision.</title>
        <authorList>
            <person name="Kim S.-J."/>
            <person name="Rhee S.-K."/>
        </authorList>
    </citation>
    <scope>NUCLEOTIDE SEQUENCE [LARGE SCALE GENOMIC DNA]</scope>
    <source>
        <strain evidence="11">GI5</strain>
    </source>
</reference>
<evidence type="ECO:0000259" key="9">
    <source>
        <dbReference type="Pfam" id="PF06808"/>
    </source>
</evidence>
<feature type="transmembrane region" description="Helical" evidence="8">
    <location>
        <begin position="222"/>
        <end position="241"/>
    </location>
</feature>
<evidence type="ECO:0000256" key="5">
    <source>
        <dbReference type="ARBA" id="ARBA00022989"/>
    </source>
</evidence>
<feature type="transmembrane region" description="Helical" evidence="8">
    <location>
        <begin position="20"/>
        <end position="38"/>
    </location>
</feature>
<organism evidence="10 11">
    <name type="scientific">Ketobacter alkanivorans</name>
    <dbReference type="NCBI Taxonomy" id="1917421"/>
    <lineage>
        <taxon>Bacteria</taxon>
        <taxon>Pseudomonadati</taxon>
        <taxon>Pseudomonadota</taxon>
        <taxon>Gammaproteobacteria</taxon>
        <taxon>Pseudomonadales</taxon>
        <taxon>Ketobacteraceae</taxon>
        <taxon>Ketobacter</taxon>
    </lineage>
</organism>
<keyword evidence="4 8" id="KW-0812">Transmembrane</keyword>
<dbReference type="RefSeq" id="WP_101893743.1">
    <property type="nucleotide sequence ID" value="NZ_CP022684.1"/>
</dbReference>
<dbReference type="InterPro" id="IPR010656">
    <property type="entry name" value="DctM"/>
</dbReference>
<keyword evidence="6 8" id="KW-0472">Membrane</keyword>
<feature type="transmembrane region" description="Helical" evidence="8">
    <location>
        <begin position="662"/>
        <end position="685"/>
    </location>
</feature>
<feature type="transmembrane region" description="Helical" evidence="8">
    <location>
        <begin position="459"/>
        <end position="477"/>
    </location>
</feature>
<evidence type="ECO:0000256" key="2">
    <source>
        <dbReference type="ARBA" id="ARBA00022475"/>
    </source>
</evidence>
<feature type="transmembrane region" description="Helical" evidence="8">
    <location>
        <begin position="533"/>
        <end position="553"/>
    </location>
</feature>
<dbReference type="OrthoDB" id="8627919at2"/>
<keyword evidence="11" id="KW-1185">Reference proteome</keyword>
<evidence type="ECO:0000256" key="4">
    <source>
        <dbReference type="ARBA" id="ARBA00022692"/>
    </source>
</evidence>
<gene>
    <name evidence="10" type="ORF">Kalk_08145</name>
</gene>
<accession>A0A2K9LJ78</accession>
<dbReference type="AlphaFoldDB" id="A0A2K9LJ78"/>
<dbReference type="GO" id="GO:0022857">
    <property type="term" value="F:transmembrane transporter activity"/>
    <property type="evidence" value="ECO:0007669"/>
    <property type="project" value="UniProtKB-UniRule"/>
</dbReference>
<feature type="transmembrane region" description="Helical" evidence="8">
    <location>
        <begin position="413"/>
        <end position="434"/>
    </location>
</feature>
<feature type="transmembrane region" description="Helical" evidence="8">
    <location>
        <begin position="377"/>
        <end position="401"/>
    </location>
</feature>
<dbReference type="Proteomes" id="UP000235116">
    <property type="component" value="Chromosome"/>
</dbReference>
<evidence type="ECO:0000313" key="11">
    <source>
        <dbReference type="Proteomes" id="UP000235116"/>
    </source>
</evidence>
<keyword evidence="2" id="KW-1003">Cell membrane</keyword>
<feature type="domain" description="TRAP C4-dicarboxylate transport system permease DctM subunit" evidence="9">
    <location>
        <begin position="305"/>
        <end position="676"/>
    </location>
</feature>
<dbReference type="PANTHER" id="PTHR33362">
    <property type="entry name" value="SIALIC ACID TRAP TRANSPORTER PERMEASE PROTEIN SIAT-RELATED"/>
    <property type="match status" value="1"/>
</dbReference>
<evidence type="ECO:0000256" key="3">
    <source>
        <dbReference type="ARBA" id="ARBA00022519"/>
    </source>
</evidence>
<dbReference type="Pfam" id="PF06808">
    <property type="entry name" value="DctM"/>
    <property type="match status" value="1"/>
</dbReference>
<dbReference type="InterPro" id="IPR004681">
    <property type="entry name" value="TRAP_DctM"/>
</dbReference>
<keyword evidence="5 8" id="KW-1133">Transmembrane helix</keyword>
<keyword evidence="7" id="KW-0813">Transport</keyword>
<comment type="subcellular location">
    <subcellularLocation>
        <location evidence="1 7">Cell inner membrane</location>
        <topology evidence="1 7">Multi-pass membrane protein</topology>
    </subcellularLocation>
</comment>
<comment type="function">
    <text evidence="7">Part of the tripartite ATP-independent periplasmic (TRAP) transport system.</text>
</comment>
<dbReference type="EMBL" id="CP022684">
    <property type="protein sequence ID" value="AUM12388.1"/>
    <property type="molecule type" value="Genomic_DNA"/>
</dbReference>
<evidence type="ECO:0000256" key="8">
    <source>
        <dbReference type="SAM" id="Phobius"/>
    </source>
</evidence>
<dbReference type="GO" id="GO:0005886">
    <property type="term" value="C:plasma membrane"/>
    <property type="evidence" value="ECO:0007669"/>
    <property type="project" value="UniProtKB-SubCell"/>
</dbReference>
<dbReference type="KEGG" id="kak:Kalk_08145"/>
<sequence>MKELSLETQPHIKAGISERLPVIAILLLLIFIIFARTGESVHGQMTRMGAIFWEDYFILRSEITLPTCNPNFDIEQRLNQLEAESGGGDFDLFDEGFDRESSRTSLIQQQANCKAEYAKAEKYKSQITPLLELFRAAEHLFSQASIFSTEKQHLFLMALLFIAAGVATQQRHHIAFRPMLSRLDYKVSTSLQFLANSALAYSAWAYRSNAFSSSIEASNPDVINGLVLGSTALALLSLYQLATLPKNLPDKGNLTHALLSIPLYTIVMLIFSVVVFFSLRHPAGLSLYFSAFFDLSGTYIDVALYLWCGMLLKQTQLGERVFSLFTPWRLPPEMLAFVAIVVMALPTAYTGASSIIILAMGAVVYRELRKVGTRRQLALAATAMSGSSGIVLKPCLIVVIISILNKEVVTDDLFFWGIRVFLLTVFVFFVYAMITRRDPLQLAKASEALPVMANNARPLLPYLIVFILVAGSYLLVLDARLDQFSAPIILPVIIFWWIVFERKLSKAKPLYEEEERIGSLGGSLTKSMTDASVHIGGLLMMMSTFMIITSLGGKSVSATFLYDFSNPLLVMTALMVMFVLIGMFMESMAAIGLVSVAIAPIAYQQGIDPIHFWMTCLVALELGYLSPPVALSHIFTRQVVGEEECELAAKEGDTFYYRHERLLLPLMVMSTTLILVGFGPLLVGYNH</sequence>
<evidence type="ECO:0000313" key="10">
    <source>
        <dbReference type="EMBL" id="AUM12388.1"/>
    </source>
</evidence>
<feature type="transmembrane region" description="Helical" evidence="8">
    <location>
        <begin position="261"/>
        <end position="279"/>
    </location>
</feature>
<keyword evidence="3 7" id="KW-0997">Cell inner membrane</keyword>